<dbReference type="AlphaFoldDB" id="A0A8E1WBI1"/>
<evidence type="ECO:0000256" key="1">
    <source>
        <dbReference type="ARBA" id="ARBA00004167"/>
    </source>
</evidence>
<comment type="function">
    <text evidence="6">Has immunoglobulin-binding and hemagglutination properties, and can bind to mannose. Essential for virulence. May be involved in LPS biosynthesis or polysaccharide transport.</text>
</comment>
<dbReference type="InterPro" id="IPR012413">
    <property type="entry name" value="BA14K"/>
</dbReference>
<dbReference type="GO" id="GO:0016020">
    <property type="term" value="C:membrane"/>
    <property type="evidence" value="ECO:0007669"/>
    <property type="project" value="UniProtKB-SubCell"/>
</dbReference>
<dbReference type="RefSeq" id="WP_184767206.1">
    <property type="nucleotide sequence ID" value="NZ_JACHGI010000001.1"/>
</dbReference>
<dbReference type="Proteomes" id="UP000532373">
    <property type="component" value="Unassembled WGS sequence"/>
</dbReference>
<keyword evidence="4" id="KW-0472">Membrane</keyword>
<name>A0A8E1WBI1_9HYPH</name>
<keyword evidence="4" id="KW-1003">Cell membrane</keyword>
<proteinExistence type="inferred from homology"/>
<comment type="similarity">
    <text evidence="2">Belongs to the BA14k family.</text>
</comment>
<reference evidence="8 9" key="1">
    <citation type="submission" date="2020-08" db="EMBL/GenBank/DDBJ databases">
        <title>Genomic Encyclopedia of Type Strains, Phase IV (KMG-IV): sequencing the most valuable type-strain genomes for metagenomic binning, comparative biology and taxonomic classification.</title>
        <authorList>
            <person name="Goeker M."/>
        </authorList>
    </citation>
    <scope>NUCLEOTIDE SEQUENCE [LARGE SCALE GENOMIC DNA]</scope>
    <source>
        <strain evidence="8 9">DSM 17454</strain>
    </source>
</reference>
<evidence type="ECO:0000256" key="5">
    <source>
        <dbReference type="ARBA" id="ARBA00022734"/>
    </source>
</evidence>
<comment type="caution">
    <text evidence="8">The sequence shown here is derived from an EMBL/GenBank/DDBJ whole genome shotgun (WGS) entry which is preliminary data.</text>
</comment>
<feature type="chain" id="PRO_5034513979" description="Lectin-like protein BA14k" evidence="7">
    <location>
        <begin position="27"/>
        <end position="172"/>
    </location>
</feature>
<organism evidence="8 9">
    <name type="scientific">Aminobacter carboxidus</name>
    <dbReference type="NCBI Taxonomy" id="376165"/>
    <lineage>
        <taxon>Bacteria</taxon>
        <taxon>Pseudomonadati</taxon>
        <taxon>Pseudomonadota</taxon>
        <taxon>Alphaproteobacteria</taxon>
        <taxon>Hyphomicrobiales</taxon>
        <taxon>Phyllobacteriaceae</taxon>
        <taxon>Aminobacter</taxon>
    </lineage>
</organism>
<keyword evidence="7" id="KW-0732">Signal</keyword>
<protein>
    <recommendedName>
        <fullName evidence="3">Lectin-like protein BA14k</fullName>
    </recommendedName>
</protein>
<feature type="signal peptide" evidence="7">
    <location>
        <begin position="1"/>
        <end position="26"/>
    </location>
</feature>
<gene>
    <name evidence="8" type="ORF">HNQ96_000476</name>
</gene>
<evidence type="ECO:0000313" key="9">
    <source>
        <dbReference type="Proteomes" id="UP000532373"/>
    </source>
</evidence>
<sequence>MNLSSLARSGLVALGLVTGLPLAASASPAGIGQMPSIAPQATQNIILAQSHFCPPGSGCFGRRDGRRDGWRGDGWRRENWRGERWRDDWRWRHRPQRRHFRSGIYLNFGIPAYRYDEPRYYQPRYVQPRRVYSGGGSAHVQWCYDRYRSYRARDNTFQPYNGPRRQCWSPYS</sequence>
<accession>A0A8E1WBI1</accession>
<dbReference type="Pfam" id="PF07886">
    <property type="entry name" value="BA14K"/>
    <property type="match status" value="1"/>
</dbReference>
<evidence type="ECO:0000256" key="4">
    <source>
        <dbReference type="ARBA" id="ARBA00022475"/>
    </source>
</evidence>
<evidence type="ECO:0000256" key="2">
    <source>
        <dbReference type="ARBA" id="ARBA00010270"/>
    </source>
</evidence>
<evidence type="ECO:0000313" key="8">
    <source>
        <dbReference type="EMBL" id="MBB6464629.1"/>
    </source>
</evidence>
<dbReference type="GO" id="GO:0030246">
    <property type="term" value="F:carbohydrate binding"/>
    <property type="evidence" value="ECO:0007669"/>
    <property type="project" value="UniProtKB-KW"/>
</dbReference>
<dbReference type="EMBL" id="JACHGI010000001">
    <property type="protein sequence ID" value="MBB6464629.1"/>
    <property type="molecule type" value="Genomic_DNA"/>
</dbReference>
<keyword evidence="5" id="KW-0430">Lectin</keyword>
<evidence type="ECO:0000256" key="3">
    <source>
        <dbReference type="ARBA" id="ARBA00020552"/>
    </source>
</evidence>
<evidence type="ECO:0000256" key="6">
    <source>
        <dbReference type="ARBA" id="ARBA00025321"/>
    </source>
</evidence>
<evidence type="ECO:0000256" key="7">
    <source>
        <dbReference type="SAM" id="SignalP"/>
    </source>
</evidence>
<comment type="subcellular location">
    <subcellularLocation>
        <location evidence="1">Membrane</location>
        <topology evidence="1">Single-pass membrane protein</topology>
    </subcellularLocation>
</comment>